<evidence type="ECO:0008006" key="5">
    <source>
        <dbReference type="Google" id="ProtNLM"/>
    </source>
</evidence>
<dbReference type="InterPro" id="IPR013559">
    <property type="entry name" value="YheO"/>
</dbReference>
<dbReference type="EMBL" id="JSAM01000111">
    <property type="protein sequence ID" value="KIA76582.1"/>
    <property type="molecule type" value="Genomic_DNA"/>
</dbReference>
<dbReference type="RefSeq" id="WP_013925735.1">
    <property type="nucleotide sequence ID" value="NZ_BAWW01000066.1"/>
</dbReference>
<dbReference type="PATRIC" id="fig|83552.4.peg.2228"/>
<evidence type="ECO:0000259" key="2">
    <source>
        <dbReference type="Pfam" id="PF13309"/>
    </source>
</evidence>
<dbReference type="AlphaFoldDB" id="A0A0C1E5K0"/>
<protein>
    <recommendedName>
        <fullName evidence="5">Transcriptional regulator DauR</fullName>
    </recommendedName>
</protein>
<dbReference type="PANTHER" id="PTHR35568:SF1">
    <property type="entry name" value="TRANSCRIPTIONAL REGULATOR DAUR"/>
    <property type="match status" value="1"/>
</dbReference>
<evidence type="ECO:0000313" key="3">
    <source>
        <dbReference type="EMBL" id="KIA76582.1"/>
    </source>
</evidence>
<sequence>MKATDWKIYDPLIKALVELFHPYVEVAIHDLDQGKVVAIYHNFSQRKIGDPSPLQELKVNTQEFPDYFSAYYKKNWDGRLLKCTSITIRNAKGKAVGLICFNVDVSHAQETHERLAAFLQIKADAKNPIDAFGSQCEDQALFFIQQYLEEKKLSQNHLNREQKCELVQHLYHKGIFNFKNAAPFLAQYLSISRASIYNYIKQLGEA</sequence>
<feature type="domain" description="YheO-like" evidence="1">
    <location>
        <begin position="8"/>
        <end position="112"/>
    </location>
</feature>
<evidence type="ECO:0000313" key="4">
    <source>
        <dbReference type="Proteomes" id="UP000031307"/>
    </source>
</evidence>
<dbReference type="InterPro" id="IPR039445">
    <property type="entry name" value="DauR-like_HTH"/>
</dbReference>
<reference evidence="3 4" key="1">
    <citation type="journal article" date="2014" name="Mol. Biol. Evol.">
        <title>Massive expansion of Ubiquitination-related gene families within the Chlamydiae.</title>
        <authorList>
            <person name="Domman D."/>
            <person name="Collingro A."/>
            <person name="Lagkouvardos I."/>
            <person name="Gehre L."/>
            <person name="Weinmaier T."/>
            <person name="Rattei T."/>
            <person name="Subtil A."/>
            <person name="Horn M."/>
        </authorList>
    </citation>
    <scope>NUCLEOTIDE SEQUENCE [LARGE SCALE GENOMIC DNA]</scope>
    <source>
        <strain evidence="3 4">OEW1</strain>
    </source>
</reference>
<name>A0A0C1E5K0_9BACT</name>
<accession>A0A0C1E5K0</accession>
<feature type="domain" description="Transcriptional regulator DauR-like HTH" evidence="2">
    <location>
        <begin position="143"/>
        <end position="201"/>
    </location>
</feature>
<gene>
    <name evidence="3" type="ORF">DB43_AA00070</name>
</gene>
<dbReference type="InterPro" id="IPR039446">
    <property type="entry name" value="DauR-like"/>
</dbReference>
<dbReference type="OMA" id="IGAFCIN"/>
<dbReference type="PANTHER" id="PTHR35568">
    <property type="entry name" value="TRANSCRIPTIONAL REGULATOR DAUR"/>
    <property type="match status" value="1"/>
</dbReference>
<dbReference type="Pfam" id="PF13309">
    <property type="entry name" value="HTH_22"/>
    <property type="match status" value="1"/>
</dbReference>
<dbReference type="Proteomes" id="UP000031307">
    <property type="component" value="Unassembled WGS sequence"/>
</dbReference>
<organism evidence="3 4">
    <name type="scientific">Parachlamydia acanthamoebae</name>
    <dbReference type="NCBI Taxonomy" id="83552"/>
    <lineage>
        <taxon>Bacteria</taxon>
        <taxon>Pseudomonadati</taxon>
        <taxon>Chlamydiota</taxon>
        <taxon>Chlamydiia</taxon>
        <taxon>Parachlamydiales</taxon>
        <taxon>Parachlamydiaceae</taxon>
        <taxon>Parachlamydia</taxon>
    </lineage>
</organism>
<proteinExistence type="predicted"/>
<dbReference type="Pfam" id="PF08348">
    <property type="entry name" value="PAS_6"/>
    <property type="match status" value="1"/>
</dbReference>
<comment type="caution">
    <text evidence="3">The sequence shown here is derived from an EMBL/GenBank/DDBJ whole genome shotgun (WGS) entry which is preliminary data.</text>
</comment>
<evidence type="ECO:0000259" key="1">
    <source>
        <dbReference type="Pfam" id="PF08348"/>
    </source>
</evidence>